<evidence type="ECO:0000256" key="6">
    <source>
        <dbReference type="SAM" id="MobiDB-lite"/>
    </source>
</evidence>
<dbReference type="PROSITE" id="PS50071">
    <property type="entry name" value="HOMEOBOX_2"/>
    <property type="match status" value="1"/>
</dbReference>
<feature type="region of interest" description="Disordered" evidence="6">
    <location>
        <begin position="77"/>
        <end position="196"/>
    </location>
</feature>
<keyword evidence="3 4" id="KW-0539">Nucleus</keyword>
<dbReference type="InterPro" id="IPR044977">
    <property type="entry name" value="RLT1-3"/>
</dbReference>
<feature type="region of interest" description="Disordered" evidence="6">
    <location>
        <begin position="1"/>
        <end position="29"/>
    </location>
</feature>
<dbReference type="PANTHER" id="PTHR36968:SF5">
    <property type="entry name" value="HOMEOBOX-DDT DOMAIN PROTEIN RLT2"/>
    <property type="match status" value="1"/>
</dbReference>
<evidence type="ECO:0000313" key="9">
    <source>
        <dbReference type="Proteomes" id="UP001515480"/>
    </source>
</evidence>
<dbReference type="SMART" id="SM00389">
    <property type="entry name" value="HOX"/>
    <property type="match status" value="1"/>
</dbReference>
<keyword evidence="1 4" id="KW-0238">DNA-binding</keyword>
<evidence type="ECO:0000259" key="7">
    <source>
        <dbReference type="PROSITE" id="PS50071"/>
    </source>
</evidence>
<dbReference type="GO" id="GO:0005634">
    <property type="term" value="C:nucleus"/>
    <property type="evidence" value="ECO:0007669"/>
    <property type="project" value="UniProtKB-SubCell"/>
</dbReference>
<evidence type="ECO:0000313" key="8">
    <source>
        <dbReference type="EMBL" id="KAL1525809.1"/>
    </source>
</evidence>
<feature type="region of interest" description="Disordered" evidence="6">
    <location>
        <begin position="211"/>
        <end position="269"/>
    </location>
</feature>
<feature type="domain" description="Homeobox" evidence="7">
    <location>
        <begin position="24"/>
        <end position="84"/>
    </location>
</feature>
<feature type="DNA-binding region" description="Homeobox" evidence="4">
    <location>
        <begin position="26"/>
        <end position="85"/>
    </location>
</feature>
<dbReference type="Pfam" id="PF00046">
    <property type="entry name" value="Homeodomain"/>
    <property type="match status" value="1"/>
</dbReference>
<comment type="caution">
    <text evidence="8">The sequence shown here is derived from an EMBL/GenBank/DDBJ whole genome shotgun (WGS) entry which is preliminary data.</text>
</comment>
<dbReference type="GO" id="GO:0000981">
    <property type="term" value="F:DNA-binding transcription factor activity, RNA polymerase II-specific"/>
    <property type="evidence" value="ECO:0007669"/>
    <property type="project" value="InterPro"/>
</dbReference>
<dbReference type="Pfam" id="PF13426">
    <property type="entry name" value="PAS_9"/>
    <property type="match status" value="1"/>
</dbReference>
<dbReference type="InterPro" id="IPR035965">
    <property type="entry name" value="PAS-like_dom_sf"/>
</dbReference>
<evidence type="ECO:0000256" key="4">
    <source>
        <dbReference type="PROSITE-ProRule" id="PRU00108"/>
    </source>
</evidence>
<dbReference type="InterPro" id="IPR000014">
    <property type="entry name" value="PAS"/>
</dbReference>
<evidence type="ECO:0000256" key="5">
    <source>
        <dbReference type="RuleBase" id="RU000682"/>
    </source>
</evidence>
<dbReference type="PROSITE" id="PS00027">
    <property type="entry name" value="HOMEOBOX_1"/>
    <property type="match status" value="1"/>
</dbReference>
<dbReference type="GO" id="GO:0003677">
    <property type="term" value="F:DNA binding"/>
    <property type="evidence" value="ECO:0007669"/>
    <property type="project" value="UniProtKB-UniRule"/>
</dbReference>
<protein>
    <recommendedName>
        <fullName evidence="7">Homeobox domain-containing protein</fullName>
    </recommendedName>
</protein>
<comment type="subcellular location">
    <subcellularLocation>
        <location evidence="4 5">Nucleus</location>
    </subcellularLocation>
</comment>
<dbReference type="PANTHER" id="PTHR36968">
    <property type="entry name" value="HOMEOBOX-DDT DOMAIN PROTEIN RLT2"/>
    <property type="match status" value="1"/>
</dbReference>
<organism evidence="8 9">
    <name type="scientific">Prymnesium parvum</name>
    <name type="common">Toxic golden alga</name>
    <dbReference type="NCBI Taxonomy" id="97485"/>
    <lineage>
        <taxon>Eukaryota</taxon>
        <taxon>Haptista</taxon>
        <taxon>Haptophyta</taxon>
        <taxon>Prymnesiophyceae</taxon>
        <taxon>Prymnesiales</taxon>
        <taxon>Prymnesiaceae</taxon>
        <taxon>Prymnesium</taxon>
    </lineage>
</organism>
<keyword evidence="9" id="KW-1185">Reference proteome</keyword>
<name>A0AB34JU88_PRYPA</name>
<feature type="region of interest" description="Disordered" evidence="6">
    <location>
        <begin position="411"/>
        <end position="460"/>
    </location>
</feature>
<dbReference type="Gene3D" id="3.30.450.20">
    <property type="entry name" value="PAS domain"/>
    <property type="match status" value="1"/>
</dbReference>
<dbReference type="AlphaFoldDB" id="A0AB34JU88"/>
<dbReference type="EMBL" id="JBGBPQ010000004">
    <property type="protein sequence ID" value="KAL1525809.1"/>
    <property type="molecule type" value="Genomic_DNA"/>
</dbReference>
<feature type="compositionally biased region" description="Basic residues" evidence="6">
    <location>
        <begin position="77"/>
        <end position="86"/>
    </location>
</feature>
<proteinExistence type="predicted"/>
<feature type="compositionally biased region" description="Polar residues" evidence="6">
    <location>
        <begin position="211"/>
        <end position="223"/>
    </location>
</feature>
<keyword evidence="2 4" id="KW-0371">Homeobox</keyword>
<feature type="compositionally biased region" description="Pro residues" evidence="6">
    <location>
        <begin position="141"/>
        <end position="165"/>
    </location>
</feature>
<accession>A0AB34JU88</accession>
<evidence type="ECO:0000256" key="2">
    <source>
        <dbReference type="ARBA" id="ARBA00023155"/>
    </source>
</evidence>
<dbReference type="InterPro" id="IPR001356">
    <property type="entry name" value="HD"/>
</dbReference>
<feature type="compositionally biased region" description="Low complexity" evidence="6">
    <location>
        <begin position="125"/>
        <end position="140"/>
    </location>
</feature>
<dbReference type="CDD" id="cd00086">
    <property type="entry name" value="homeodomain"/>
    <property type="match status" value="1"/>
</dbReference>
<dbReference type="SUPFAM" id="SSF46689">
    <property type="entry name" value="Homeodomain-like"/>
    <property type="match status" value="1"/>
</dbReference>
<dbReference type="SUPFAM" id="SSF55785">
    <property type="entry name" value="PYP-like sensor domain (PAS domain)"/>
    <property type="match status" value="1"/>
</dbReference>
<feature type="compositionally biased region" description="Low complexity" evidence="6">
    <location>
        <begin position="97"/>
        <end position="109"/>
    </location>
</feature>
<evidence type="ECO:0000256" key="1">
    <source>
        <dbReference type="ARBA" id="ARBA00023125"/>
    </source>
</evidence>
<gene>
    <name evidence="8" type="ORF">AB1Y20_020649</name>
</gene>
<dbReference type="InterPro" id="IPR017970">
    <property type="entry name" value="Homeobox_CS"/>
</dbReference>
<sequence>MDTSADQGSADESLQGEGSASAEDKQKVSRWQIGSGSLGVLEQVYQMEPFPGLDTRRELSRKLNVSARQVQVWFQNKRQRERKLSRAKAATTGVECAPAAAEGVSAAPEDTAFTSATPSEKEGEATAQSPASIPSASVASPQPPPQQPPPPPQPQPQQQPQPPHPQTQQHFQTPLPMSEAPRPLAGLPLGRSTSLPNANEDALSLALGANRSTSGLPLSNGRSSGFGARVREDAESSLTRTHKAAKGQGGTHIPRTHTMPEKSLNDFQRYPPRHEEGLRATQFGAASRLPPCNELIGAVPWMHAPRMPASTQQAQMHCRAAVAAAAAAMSGGAPSLPGLGVRGLPMLQSLLPHGASAASSMRHPDMCLAGLHHPHLSSPLGAFDSGLDHDIESLDDLAAIDLPSELERDLFETSTPIPDVTATPSTRQVIGRPGGQCAPQPTGGDDSGGGGDSYSQAPSKSFSVEALPMARSGCSGLLDSMSLGFASGGKSGADSVISDDASMETVLFNEQEAQSTPQPQAQHAASLNQRCAEDKYQAEPSDMTCDADRYVQVITSGEEPFQIVWASEAWLQLCEFTMGQVLGQTLDLIQGPLTTRTSLNQLMNSIRHGHAVSLSMVNHTRTGKAFSHTLRVEPLRDSQGKVQCFQATSSNIDFLGADLQSSMLVKAAASYPPAAAAAASNPNSNSAPLSDVTTPLTASPLFNEDGRFPSPEHDEAKNLKRVSSDIQISEMLDLFDSSRCGMPSHAEGVLLDGTPDWL</sequence>
<evidence type="ECO:0000256" key="3">
    <source>
        <dbReference type="ARBA" id="ARBA00023242"/>
    </source>
</evidence>
<dbReference type="Proteomes" id="UP001515480">
    <property type="component" value="Unassembled WGS sequence"/>
</dbReference>
<feature type="compositionally biased region" description="Polar residues" evidence="6">
    <location>
        <begin position="1"/>
        <end position="18"/>
    </location>
</feature>
<dbReference type="Gene3D" id="1.10.10.60">
    <property type="entry name" value="Homeodomain-like"/>
    <property type="match status" value="1"/>
</dbReference>
<reference evidence="8 9" key="1">
    <citation type="journal article" date="2024" name="Science">
        <title>Giant polyketide synthase enzymes in the biosynthesis of giant marine polyether toxins.</title>
        <authorList>
            <person name="Fallon T.R."/>
            <person name="Shende V.V."/>
            <person name="Wierzbicki I.H."/>
            <person name="Pendleton A.L."/>
            <person name="Watervoot N.F."/>
            <person name="Auber R.P."/>
            <person name="Gonzalez D.J."/>
            <person name="Wisecaver J.H."/>
            <person name="Moore B.S."/>
        </authorList>
    </citation>
    <scope>NUCLEOTIDE SEQUENCE [LARGE SCALE GENOMIC DNA]</scope>
    <source>
        <strain evidence="8 9">12B1</strain>
    </source>
</reference>
<dbReference type="InterPro" id="IPR009057">
    <property type="entry name" value="Homeodomain-like_sf"/>
</dbReference>
<feature type="compositionally biased region" description="Polar residues" evidence="6">
    <location>
        <begin position="412"/>
        <end position="428"/>
    </location>
</feature>